<dbReference type="EMBL" id="VYZN01000003">
    <property type="protein sequence ID" value="KAE9544084.1"/>
    <property type="molecule type" value="Genomic_DNA"/>
</dbReference>
<reference evidence="1 2" key="1">
    <citation type="submission" date="2019-08" db="EMBL/GenBank/DDBJ databases">
        <title>The genome of the soybean aphid Biotype 1, its phylome, world population structure and adaptation to the North American continent.</title>
        <authorList>
            <person name="Giordano R."/>
            <person name="Donthu R.K."/>
            <person name="Hernandez A.G."/>
            <person name="Wright C.L."/>
            <person name="Zimin A.V."/>
        </authorList>
    </citation>
    <scope>NUCLEOTIDE SEQUENCE [LARGE SCALE GENOMIC DNA]</scope>
    <source>
        <tissue evidence="1">Whole aphids</tissue>
    </source>
</reference>
<sequence>MGPIQLYKLCNSRRCYRPILSSKTTRLLAKSQNSKSLRFDKNHLETEIRVRQTVRDIYDTQRPVVTPLNDKIKFVIGDFKFTMINRKDLLLISGSISNSLNKYRPIKLEGKSIVLTTTNKLKILQNREVKQVMYSVGRVFRNKPELGETIQSITYLNQYLHTDNRIPIIVFWNGTTDKEILQKLGLNRKIDNNNNYFNLQLLNITGSTSKLLYSSKIGHHEKNG</sequence>
<evidence type="ECO:0000313" key="2">
    <source>
        <dbReference type="Proteomes" id="UP000475862"/>
    </source>
</evidence>
<dbReference type="Proteomes" id="UP000475862">
    <property type="component" value="Unassembled WGS sequence"/>
</dbReference>
<accession>A0A6G0U4T1</accession>
<protein>
    <submittedName>
        <fullName evidence="1">Uncharacterized protein</fullName>
    </submittedName>
</protein>
<keyword evidence="2" id="KW-1185">Reference proteome</keyword>
<name>A0A6G0U4T1_APHGL</name>
<proteinExistence type="predicted"/>
<evidence type="ECO:0000313" key="1">
    <source>
        <dbReference type="EMBL" id="KAE9544084.1"/>
    </source>
</evidence>
<gene>
    <name evidence="1" type="ORF">AGLY_001773</name>
</gene>
<comment type="caution">
    <text evidence="1">The sequence shown here is derived from an EMBL/GenBank/DDBJ whole genome shotgun (WGS) entry which is preliminary data.</text>
</comment>
<dbReference type="AlphaFoldDB" id="A0A6G0U4T1"/>
<organism evidence="1 2">
    <name type="scientific">Aphis glycines</name>
    <name type="common">Soybean aphid</name>
    <dbReference type="NCBI Taxonomy" id="307491"/>
    <lineage>
        <taxon>Eukaryota</taxon>
        <taxon>Metazoa</taxon>
        <taxon>Ecdysozoa</taxon>
        <taxon>Arthropoda</taxon>
        <taxon>Hexapoda</taxon>
        <taxon>Insecta</taxon>
        <taxon>Pterygota</taxon>
        <taxon>Neoptera</taxon>
        <taxon>Paraneoptera</taxon>
        <taxon>Hemiptera</taxon>
        <taxon>Sternorrhyncha</taxon>
        <taxon>Aphidomorpha</taxon>
        <taxon>Aphidoidea</taxon>
        <taxon>Aphididae</taxon>
        <taxon>Aphidini</taxon>
        <taxon>Aphis</taxon>
        <taxon>Aphis</taxon>
    </lineage>
</organism>